<dbReference type="SUPFAM" id="SSF53300">
    <property type="entry name" value="vWA-like"/>
    <property type="match status" value="1"/>
</dbReference>
<reference evidence="2" key="1">
    <citation type="journal article" date="2023" name="Mol. Phylogenet. Evol.">
        <title>Genome-scale phylogeny and comparative genomics of the fungal order Sordariales.</title>
        <authorList>
            <person name="Hensen N."/>
            <person name="Bonometti L."/>
            <person name="Westerberg I."/>
            <person name="Brannstrom I.O."/>
            <person name="Guillou S."/>
            <person name="Cros-Aarteil S."/>
            <person name="Calhoun S."/>
            <person name="Haridas S."/>
            <person name="Kuo A."/>
            <person name="Mondo S."/>
            <person name="Pangilinan J."/>
            <person name="Riley R."/>
            <person name="LaButti K."/>
            <person name="Andreopoulos B."/>
            <person name="Lipzen A."/>
            <person name="Chen C."/>
            <person name="Yan M."/>
            <person name="Daum C."/>
            <person name="Ng V."/>
            <person name="Clum A."/>
            <person name="Steindorff A."/>
            <person name="Ohm R.A."/>
            <person name="Martin F."/>
            <person name="Silar P."/>
            <person name="Natvig D.O."/>
            <person name="Lalanne C."/>
            <person name="Gautier V."/>
            <person name="Ament-Velasquez S.L."/>
            <person name="Kruys A."/>
            <person name="Hutchinson M.I."/>
            <person name="Powell A.J."/>
            <person name="Barry K."/>
            <person name="Miller A.N."/>
            <person name="Grigoriev I.V."/>
            <person name="Debuchy R."/>
            <person name="Gladieux P."/>
            <person name="Hiltunen Thoren M."/>
            <person name="Johannesson H."/>
        </authorList>
    </citation>
    <scope>NUCLEOTIDE SEQUENCE</scope>
    <source>
        <strain evidence="2">PSN324</strain>
    </source>
</reference>
<gene>
    <name evidence="2" type="ORF">QBC42DRAFT_260637</name>
</gene>
<feature type="signal peptide" evidence="1">
    <location>
        <begin position="1"/>
        <end position="23"/>
    </location>
</feature>
<name>A0AAV9I4M8_9PEZI</name>
<dbReference type="AlphaFoldDB" id="A0AAV9I4M8"/>
<keyword evidence="3" id="KW-1185">Reference proteome</keyword>
<protein>
    <recommendedName>
        <fullName evidence="4">VWFA domain-containing protein</fullName>
    </recommendedName>
</protein>
<sequence>MSLAVVALAGVIGIFGLVRPVTGFGTINEPVVLGQHNEHEMVTRLAFQCPSGQKSDGMCFEPRSLDQLAGYHRDVMGVAVPGAGFNGAVGAPDTLDPVPEGPEAHCDDADFVDIPGYPQTRQKATANLQVCVDHMRARFRQAWVSAENLVDERNRIRLGTVELANAFGGDCNFAFPSLQINYLARPKCSTLEGFGRALHGVQDFYSHSNWADKTDTSKPISASNPPGLAMNGTAPFLNLRAIGPIPEDQVPRNLTTGCFAIPDSTPGTGSCTGRVTHNTLNKDHGVINLDATFGEVGVFSLRAAVIPENFHNAVTAAVQASREAWGSLRDELRHRYGVVAGNLMICALVRDDPIKDCRTRTVAVALDSSQKSVDDGTLELEQKLAKELNSRLTMHGLDRVEVIYFSETPSVLYPLGYPDSARFEVVKPGGRANIGQAIEAAIDDSIAAQPETYTDRAAVVILTAGAERGDSPEDLRPLAEHTLDQVRRASREGIRIHYGCINPSSTQPPKPLNDECLPGAQGLIPLVLKTGGTFAFLNPSSARITSDFINVVTHRGLAWTDEYLPDQTRLYPGISLAVLLDSETPSKSLFYPASAGERLNLTIRDRAFEGQGTVAAGGGIFSVTLYDDNSKQQNVPIAIYHCTSCGTEPLNLVYEATEDIALRITAELGEQNHGYHTHPADHVNAQVTDADEESPAWEPEVVFTIELVTTMPDKEETIIETKTSVVSDWAEATVEGARVIGKTLTSETVEILEETETMDGTVVLTETESFVVPDDVTTSNDENWAATTQTIEPTTVMAGNLSEIMQDRNR</sequence>
<proteinExistence type="predicted"/>
<evidence type="ECO:0000313" key="2">
    <source>
        <dbReference type="EMBL" id="KAK4465906.1"/>
    </source>
</evidence>
<dbReference type="Proteomes" id="UP001321749">
    <property type="component" value="Unassembled WGS sequence"/>
</dbReference>
<reference evidence="2" key="2">
    <citation type="submission" date="2023-06" db="EMBL/GenBank/DDBJ databases">
        <authorList>
            <consortium name="Lawrence Berkeley National Laboratory"/>
            <person name="Mondo S.J."/>
            <person name="Hensen N."/>
            <person name="Bonometti L."/>
            <person name="Westerberg I."/>
            <person name="Brannstrom I.O."/>
            <person name="Guillou S."/>
            <person name="Cros-Aarteil S."/>
            <person name="Calhoun S."/>
            <person name="Haridas S."/>
            <person name="Kuo A."/>
            <person name="Pangilinan J."/>
            <person name="Riley R."/>
            <person name="Labutti K."/>
            <person name="Andreopoulos B."/>
            <person name="Lipzen A."/>
            <person name="Chen C."/>
            <person name="Yanf M."/>
            <person name="Daum C."/>
            <person name="Ng V."/>
            <person name="Clum A."/>
            <person name="Steindorff A."/>
            <person name="Ohm R."/>
            <person name="Martin F."/>
            <person name="Silar P."/>
            <person name="Natvig D."/>
            <person name="Lalanne C."/>
            <person name="Gautier V."/>
            <person name="Ament-Velasquez S.L."/>
            <person name="Kruys A."/>
            <person name="Hutchinson M.I."/>
            <person name="Powell A.J."/>
            <person name="Barry K."/>
            <person name="Miller A.N."/>
            <person name="Grigoriev I.V."/>
            <person name="Debuchy R."/>
            <person name="Gladieux P."/>
            <person name="Thoren M.H."/>
            <person name="Johannesson H."/>
        </authorList>
    </citation>
    <scope>NUCLEOTIDE SEQUENCE</scope>
    <source>
        <strain evidence="2">PSN324</strain>
    </source>
</reference>
<dbReference type="Gene3D" id="3.40.50.410">
    <property type="entry name" value="von Willebrand factor, type A domain"/>
    <property type="match status" value="1"/>
</dbReference>
<evidence type="ECO:0000313" key="3">
    <source>
        <dbReference type="Proteomes" id="UP001321749"/>
    </source>
</evidence>
<evidence type="ECO:0008006" key="4">
    <source>
        <dbReference type="Google" id="ProtNLM"/>
    </source>
</evidence>
<dbReference type="InterPro" id="IPR036465">
    <property type="entry name" value="vWFA_dom_sf"/>
</dbReference>
<dbReference type="EMBL" id="MU864936">
    <property type="protein sequence ID" value="KAK4465906.1"/>
    <property type="molecule type" value="Genomic_DNA"/>
</dbReference>
<keyword evidence="1" id="KW-0732">Signal</keyword>
<feature type="chain" id="PRO_5043799023" description="VWFA domain-containing protein" evidence="1">
    <location>
        <begin position="24"/>
        <end position="810"/>
    </location>
</feature>
<organism evidence="2 3">
    <name type="scientific">Cladorrhinum samala</name>
    <dbReference type="NCBI Taxonomy" id="585594"/>
    <lineage>
        <taxon>Eukaryota</taxon>
        <taxon>Fungi</taxon>
        <taxon>Dikarya</taxon>
        <taxon>Ascomycota</taxon>
        <taxon>Pezizomycotina</taxon>
        <taxon>Sordariomycetes</taxon>
        <taxon>Sordariomycetidae</taxon>
        <taxon>Sordariales</taxon>
        <taxon>Podosporaceae</taxon>
        <taxon>Cladorrhinum</taxon>
    </lineage>
</organism>
<accession>A0AAV9I4M8</accession>
<dbReference type="CDD" id="cd00198">
    <property type="entry name" value="vWFA"/>
    <property type="match status" value="1"/>
</dbReference>
<evidence type="ECO:0000256" key="1">
    <source>
        <dbReference type="SAM" id="SignalP"/>
    </source>
</evidence>
<comment type="caution">
    <text evidence="2">The sequence shown here is derived from an EMBL/GenBank/DDBJ whole genome shotgun (WGS) entry which is preliminary data.</text>
</comment>